<dbReference type="OrthoDB" id="367883at2"/>
<dbReference type="GO" id="GO:0009279">
    <property type="term" value="C:cell outer membrane"/>
    <property type="evidence" value="ECO:0007669"/>
    <property type="project" value="UniProtKB-SubCell"/>
</dbReference>
<sequence precursor="true">MKVKYLFLFIVFIGVSRTAAQDKWALSECLRAAYQANHLLKAVTYQEQQARMQLNISKAQRMPVVNMLSGYTRIGRLTTIEFSTSPDAPPRKLTFGTPNRMNLDVRLQMPLFTWQRIKNSITLATLGLQMNSLEKEKQKLSLTAQVLQAYYGALFGKKILELTRQNVQRTEEYLNITQRRYAAGQLPKLELLRARVKLKNEQSRLQSARAEYEKSLAFLARVTGKSPGSIEPDGQIKFVPLTVDEHEYVQRALEKRPELRQLHGQKAMLATQQKIAGAGNKPNLGLVSSYSVMNGFDPMNPEKFYTNYNIGLQLSWPLFDGFKARFQAQGLYYNQKALEEQTKEIEENIKLQIRQALISLKQATQKIESQKANIELASEALSLAQKQYNQGVISSLDLLDAQKALLQTEMAYWQAVFSHILAKIELCKATANFSVFEDQM</sequence>
<keyword evidence="9" id="KW-0732">Signal</keyword>
<reference evidence="10 13" key="2">
    <citation type="submission" date="2016-11" db="EMBL/GenBank/DDBJ databases">
        <title>Genomic analysis of Caldithrix abyssi and proposal of a novel bacterial phylum Caldithrichaeota.</title>
        <authorList>
            <person name="Kublanov I."/>
            <person name="Sigalova O."/>
            <person name="Gavrilov S."/>
            <person name="Lebedinsky A."/>
            <person name="Ivanova N."/>
            <person name="Daum C."/>
            <person name="Reddy T."/>
            <person name="Klenk H.P."/>
            <person name="Goker M."/>
            <person name="Reva O."/>
            <person name="Miroshnichenko M."/>
            <person name="Kyprides N."/>
            <person name="Woyke T."/>
            <person name="Gelfand M."/>
        </authorList>
    </citation>
    <scope>NUCLEOTIDE SEQUENCE [LARGE SCALE GENOMIC DNA]</scope>
    <source>
        <strain evidence="10 13">LF13</strain>
    </source>
</reference>
<dbReference type="AlphaFoldDB" id="H1XYX9"/>
<keyword evidence="4" id="KW-1134">Transmembrane beta strand</keyword>
<dbReference type="GO" id="GO:0015288">
    <property type="term" value="F:porin activity"/>
    <property type="evidence" value="ECO:0007669"/>
    <property type="project" value="TreeGrafter"/>
</dbReference>
<feature type="chain" id="PRO_5010497954" evidence="9">
    <location>
        <begin position="21"/>
        <end position="440"/>
    </location>
</feature>
<evidence type="ECO:0000313" key="13">
    <source>
        <dbReference type="Proteomes" id="UP000183868"/>
    </source>
</evidence>
<dbReference type="SUPFAM" id="SSF56954">
    <property type="entry name" value="Outer membrane efflux proteins (OEP)"/>
    <property type="match status" value="1"/>
</dbReference>
<evidence type="ECO:0000256" key="3">
    <source>
        <dbReference type="ARBA" id="ARBA00022448"/>
    </source>
</evidence>
<dbReference type="KEGG" id="caby:Cabys_1253"/>
<evidence type="ECO:0000313" key="12">
    <source>
        <dbReference type="Proteomes" id="UP000004671"/>
    </source>
</evidence>
<keyword evidence="6" id="KW-0472">Membrane</keyword>
<keyword evidence="12" id="KW-1185">Reference proteome</keyword>
<dbReference type="HOGENOM" id="CLU_012817_10_3_0"/>
<evidence type="ECO:0000256" key="2">
    <source>
        <dbReference type="ARBA" id="ARBA00007613"/>
    </source>
</evidence>
<accession>H1XYX9</accession>
<feature type="coiled-coil region" evidence="8">
    <location>
        <begin position="123"/>
        <end position="150"/>
    </location>
</feature>
<dbReference type="Proteomes" id="UP000004671">
    <property type="component" value="Chromosome"/>
</dbReference>
<keyword evidence="8" id="KW-0175">Coiled coil</keyword>
<dbReference type="PANTHER" id="PTHR30026">
    <property type="entry name" value="OUTER MEMBRANE PROTEIN TOLC"/>
    <property type="match status" value="1"/>
</dbReference>
<feature type="signal peptide" evidence="9">
    <location>
        <begin position="1"/>
        <end position="20"/>
    </location>
</feature>
<organism evidence="11 12">
    <name type="scientific">Caldithrix abyssi DSM 13497</name>
    <dbReference type="NCBI Taxonomy" id="880073"/>
    <lineage>
        <taxon>Bacteria</taxon>
        <taxon>Pseudomonadati</taxon>
        <taxon>Calditrichota</taxon>
        <taxon>Calditrichia</taxon>
        <taxon>Calditrichales</taxon>
        <taxon>Calditrichaceae</taxon>
        <taxon>Caldithrix</taxon>
    </lineage>
</organism>
<dbReference type="GO" id="GO:1990281">
    <property type="term" value="C:efflux pump complex"/>
    <property type="evidence" value="ECO:0007669"/>
    <property type="project" value="TreeGrafter"/>
</dbReference>
<evidence type="ECO:0000256" key="6">
    <source>
        <dbReference type="ARBA" id="ARBA00023136"/>
    </source>
</evidence>
<dbReference type="InterPro" id="IPR051906">
    <property type="entry name" value="TolC-like"/>
</dbReference>
<dbReference type="STRING" id="880073.Cabys_1253"/>
<comment type="similarity">
    <text evidence="2">Belongs to the outer membrane factor (OMF) (TC 1.B.17) family.</text>
</comment>
<evidence type="ECO:0000256" key="9">
    <source>
        <dbReference type="SAM" id="SignalP"/>
    </source>
</evidence>
<dbReference type="PANTHER" id="PTHR30026:SF20">
    <property type="entry name" value="OUTER MEMBRANE PROTEIN TOLC"/>
    <property type="match status" value="1"/>
</dbReference>
<keyword evidence="7" id="KW-0998">Cell outer membrane</keyword>
<dbReference type="EMBL" id="CP018099">
    <property type="protein sequence ID" value="APF18002.1"/>
    <property type="molecule type" value="Genomic_DNA"/>
</dbReference>
<dbReference type="Pfam" id="PF02321">
    <property type="entry name" value="OEP"/>
    <property type="match status" value="2"/>
</dbReference>
<dbReference type="EMBL" id="CM001402">
    <property type="protein sequence ID" value="EHO42050.1"/>
    <property type="molecule type" value="Genomic_DNA"/>
</dbReference>
<proteinExistence type="inferred from homology"/>
<keyword evidence="5" id="KW-0812">Transmembrane</keyword>
<keyword evidence="3" id="KW-0813">Transport</keyword>
<dbReference type="GO" id="GO:0015562">
    <property type="term" value="F:efflux transmembrane transporter activity"/>
    <property type="evidence" value="ECO:0007669"/>
    <property type="project" value="InterPro"/>
</dbReference>
<dbReference type="PaxDb" id="880073-Calab_2440"/>
<dbReference type="InterPro" id="IPR003423">
    <property type="entry name" value="OMP_efflux"/>
</dbReference>
<dbReference type="RefSeq" id="WP_006929272.1">
    <property type="nucleotide sequence ID" value="NZ_CM001402.1"/>
</dbReference>
<gene>
    <name evidence="10" type="ORF">Cabys_1253</name>
    <name evidence="11" type="ORF">Calab_2440</name>
</gene>
<evidence type="ECO:0000313" key="11">
    <source>
        <dbReference type="EMBL" id="EHO42050.1"/>
    </source>
</evidence>
<dbReference type="Gene3D" id="1.20.1600.10">
    <property type="entry name" value="Outer membrane efflux proteins (OEP)"/>
    <property type="match status" value="1"/>
</dbReference>
<evidence type="ECO:0000256" key="7">
    <source>
        <dbReference type="ARBA" id="ARBA00023237"/>
    </source>
</evidence>
<protein>
    <submittedName>
        <fullName evidence="11">Outer membrane efflux protein</fullName>
    </submittedName>
    <submittedName>
        <fullName evidence="10">Outer membrane protein TolC</fullName>
    </submittedName>
</protein>
<name>H1XYX9_CALAY</name>
<evidence type="ECO:0000256" key="1">
    <source>
        <dbReference type="ARBA" id="ARBA00004442"/>
    </source>
</evidence>
<evidence type="ECO:0000256" key="5">
    <source>
        <dbReference type="ARBA" id="ARBA00022692"/>
    </source>
</evidence>
<comment type="subcellular location">
    <subcellularLocation>
        <location evidence="1">Cell outer membrane</location>
    </subcellularLocation>
</comment>
<dbReference type="eggNOG" id="COG1538">
    <property type="taxonomic scope" value="Bacteria"/>
</dbReference>
<feature type="coiled-coil region" evidence="8">
    <location>
        <begin position="335"/>
        <end position="387"/>
    </location>
</feature>
<dbReference type="Proteomes" id="UP000183868">
    <property type="component" value="Chromosome"/>
</dbReference>
<evidence type="ECO:0000313" key="10">
    <source>
        <dbReference type="EMBL" id="APF18002.1"/>
    </source>
</evidence>
<reference evidence="11 12" key="1">
    <citation type="submission" date="2011-09" db="EMBL/GenBank/DDBJ databases">
        <title>The permanent draft genome of Caldithrix abyssi DSM 13497.</title>
        <authorList>
            <consortium name="US DOE Joint Genome Institute (JGI-PGF)"/>
            <person name="Lucas S."/>
            <person name="Han J."/>
            <person name="Lapidus A."/>
            <person name="Bruce D."/>
            <person name="Goodwin L."/>
            <person name="Pitluck S."/>
            <person name="Peters L."/>
            <person name="Kyrpides N."/>
            <person name="Mavromatis K."/>
            <person name="Ivanova N."/>
            <person name="Mikhailova N."/>
            <person name="Chertkov O."/>
            <person name="Detter J.C."/>
            <person name="Tapia R."/>
            <person name="Han C."/>
            <person name="Land M."/>
            <person name="Hauser L."/>
            <person name="Markowitz V."/>
            <person name="Cheng J.-F."/>
            <person name="Hugenholtz P."/>
            <person name="Woyke T."/>
            <person name="Wu D."/>
            <person name="Spring S."/>
            <person name="Brambilla E."/>
            <person name="Klenk H.-P."/>
            <person name="Eisen J.A."/>
        </authorList>
    </citation>
    <scope>NUCLEOTIDE SEQUENCE [LARGE SCALE GENOMIC DNA]</scope>
    <source>
        <strain evidence="11 12">DSM 13497</strain>
    </source>
</reference>
<evidence type="ECO:0000256" key="8">
    <source>
        <dbReference type="SAM" id="Coils"/>
    </source>
</evidence>
<evidence type="ECO:0000256" key="4">
    <source>
        <dbReference type="ARBA" id="ARBA00022452"/>
    </source>
</evidence>